<sequence length="86" mass="9378">MIESLFSEINALSAKVNTKYSHDFCTTSITTVSNISTKIYTCGAYYSNSFQAANDVLKLHQPVLECVKSTNLTHSLESAKANVVPS</sequence>
<keyword evidence="2" id="KW-1185">Reference proteome</keyword>
<proteinExistence type="predicted"/>
<dbReference type="AlphaFoldDB" id="A0A564Z6H5"/>
<reference evidence="1 2" key="1">
    <citation type="submission" date="2019-07" db="EMBL/GenBank/DDBJ databases">
        <authorList>
            <person name="Jastrzebski P J."/>
            <person name="Paukszto L."/>
            <person name="Jastrzebski P J."/>
        </authorList>
    </citation>
    <scope>NUCLEOTIDE SEQUENCE [LARGE SCALE GENOMIC DNA]</scope>
    <source>
        <strain evidence="1 2">WMS-il1</strain>
    </source>
</reference>
<dbReference type="Proteomes" id="UP000321570">
    <property type="component" value="Unassembled WGS sequence"/>
</dbReference>
<accession>A0A564Z6H5</accession>
<evidence type="ECO:0000313" key="2">
    <source>
        <dbReference type="Proteomes" id="UP000321570"/>
    </source>
</evidence>
<name>A0A564Z6H5_HYMDI</name>
<organism evidence="1 2">
    <name type="scientific">Hymenolepis diminuta</name>
    <name type="common">Rat tapeworm</name>
    <dbReference type="NCBI Taxonomy" id="6216"/>
    <lineage>
        <taxon>Eukaryota</taxon>
        <taxon>Metazoa</taxon>
        <taxon>Spiralia</taxon>
        <taxon>Lophotrochozoa</taxon>
        <taxon>Platyhelminthes</taxon>
        <taxon>Cestoda</taxon>
        <taxon>Eucestoda</taxon>
        <taxon>Cyclophyllidea</taxon>
        <taxon>Hymenolepididae</taxon>
        <taxon>Hymenolepis</taxon>
    </lineage>
</organism>
<protein>
    <submittedName>
        <fullName evidence="1">Uncharacterized protein</fullName>
    </submittedName>
</protein>
<gene>
    <name evidence="1" type="ORF">WMSIL1_LOCUS12643</name>
</gene>
<dbReference type="EMBL" id="CABIJS010000666">
    <property type="protein sequence ID" value="VUZ54919.1"/>
    <property type="molecule type" value="Genomic_DNA"/>
</dbReference>
<evidence type="ECO:0000313" key="1">
    <source>
        <dbReference type="EMBL" id="VUZ54919.1"/>
    </source>
</evidence>